<dbReference type="EMBL" id="BTPU01000025">
    <property type="protein sequence ID" value="GMQ62447.1"/>
    <property type="molecule type" value="Genomic_DNA"/>
</dbReference>
<organism evidence="1 2">
    <name type="scientific">Vallitalea maricola</name>
    <dbReference type="NCBI Taxonomy" id="3074433"/>
    <lineage>
        <taxon>Bacteria</taxon>
        <taxon>Bacillati</taxon>
        <taxon>Bacillota</taxon>
        <taxon>Clostridia</taxon>
        <taxon>Lachnospirales</taxon>
        <taxon>Vallitaleaceae</taxon>
        <taxon>Vallitalea</taxon>
    </lineage>
</organism>
<gene>
    <name evidence="1" type="ORF">AN2V17_16790</name>
</gene>
<name>A0ACB5UHW3_9FIRM</name>
<evidence type="ECO:0000313" key="1">
    <source>
        <dbReference type="EMBL" id="GMQ62447.1"/>
    </source>
</evidence>
<keyword evidence="2" id="KW-1185">Reference proteome</keyword>
<protein>
    <submittedName>
        <fullName evidence="1">Uncharacterized protein</fullName>
    </submittedName>
</protein>
<reference evidence="1" key="1">
    <citation type="submission" date="2023-09" db="EMBL/GenBank/DDBJ databases">
        <title>Vallitalea sediminicola and Vallitalea maricola sp. nov., anaerobic bacteria isolated from marine sediment.</title>
        <authorList>
            <person name="Hirano S."/>
            <person name="Maeda A."/>
            <person name="Terahara T."/>
            <person name="Mori K."/>
            <person name="Hamada M."/>
            <person name="Matsumoto R."/>
            <person name="Kobayashi T."/>
        </authorList>
    </citation>
    <scope>NUCLEOTIDE SEQUENCE</scope>
    <source>
        <strain evidence="1">AN17-2</strain>
    </source>
</reference>
<proteinExistence type="predicted"/>
<evidence type="ECO:0000313" key="2">
    <source>
        <dbReference type="Proteomes" id="UP001374599"/>
    </source>
</evidence>
<sequence length="67" mass="7712">MPEPLPPENGESLWGYENAPEGSNLTSFIFKLRNKIEPSPDNPQYIVTVWGSARIQRRKTVDYNFTN</sequence>
<comment type="caution">
    <text evidence="1">The sequence shown here is derived from an EMBL/GenBank/DDBJ whole genome shotgun (WGS) entry which is preliminary data.</text>
</comment>
<dbReference type="Proteomes" id="UP001374599">
    <property type="component" value="Unassembled WGS sequence"/>
</dbReference>
<accession>A0ACB5UHW3</accession>